<protein>
    <submittedName>
        <fullName evidence="6">Glycoside hydrolase family 28 protein</fullName>
        <ecNumber evidence="6">3.2.1.-</ecNumber>
    </submittedName>
</protein>
<dbReference type="EMBL" id="JBHLWN010000103">
    <property type="protein sequence ID" value="MFC0215803.1"/>
    <property type="molecule type" value="Genomic_DNA"/>
</dbReference>
<dbReference type="InterPro" id="IPR051801">
    <property type="entry name" value="GH28_Enzymes"/>
</dbReference>
<dbReference type="SMART" id="SM00710">
    <property type="entry name" value="PbH1"/>
    <property type="match status" value="5"/>
</dbReference>
<dbReference type="InterPro" id="IPR012334">
    <property type="entry name" value="Pectin_lyas_fold"/>
</dbReference>
<evidence type="ECO:0000256" key="4">
    <source>
        <dbReference type="RuleBase" id="RU361169"/>
    </source>
</evidence>
<reference evidence="6 7" key="1">
    <citation type="submission" date="2024-09" db="EMBL/GenBank/DDBJ databases">
        <authorList>
            <person name="Sun Q."/>
            <person name="Mori K."/>
        </authorList>
    </citation>
    <scope>NUCLEOTIDE SEQUENCE [LARGE SCALE GENOMIC DNA]</scope>
    <source>
        <strain evidence="6 7">CCM 7759</strain>
    </source>
</reference>
<dbReference type="EC" id="3.2.1.-" evidence="6"/>
<accession>A0ABV6DT22</accession>
<evidence type="ECO:0000256" key="3">
    <source>
        <dbReference type="ARBA" id="ARBA00023295"/>
    </source>
</evidence>
<dbReference type="Proteomes" id="UP001589776">
    <property type="component" value="Unassembled WGS sequence"/>
</dbReference>
<evidence type="ECO:0000256" key="2">
    <source>
        <dbReference type="ARBA" id="ARBA00022801"/>
    </source>
</evidence>
<name>A0ABV6DT22_9BACL</name>
<dbReference type="Pfam" id="PF12708">
    <property type="entry name" value="Pect-lyase_RHGA_epim"/>
    <property type="match status" value="1"/>
</dbReference>
<feature type="domain" description="Rhamnogalacturonase A/B/Epimerase-like pectate lyase" evidence="5">
    <location>
        <begin position="27"/>
        <end position="77"/>
    </location>
</feature>
<dbReference type="SUPFAM" id="SSF51126">
    <property type="entry name" value="Pectin lyase-like"/>
    <property type="match status" value="1"/>
</dbReference>
<dbReference type="InterPro" id="IPR024535">
    <property type="entry name" value="RHGA/B-epi-like_pectate_lyase"/>
</dbReference>
<dbReference type="InterPro" id="IPR006626">
    <property type="entry name" value="PbH1"/>
</dbReference>
<sequence>MNSQSTTTENHWTMPEVQLPEIPNRSVRITDFGAVGDGRTDNTEAFRRAIEACTQAGGGKVVIPPGLWLTGPLTLKSRLELHAEEGATVLFSKKFEDYPLIASTFEGKPSIRCQSPLDAEGAEHIAITGQGVFDGGGEAWRPVKRWKMTEPQWNRLTSSGGVVDEAAEMWWPNEAAMGGRANVERLMAEGKTEAADYLPYRDYLRPNLLSFRRCRHILLNGPTFQNSAAWNLHPWASQHVTIRNVTVRNPWYAQNGDGLDLDSCRYALVEHCTFDVGDDAICMKSGKDEAGRALGIPCEYVTIKDCIVYHGHGGFVIGSEMSGGVKHVHVSDCTFMGTDIGLRFKSARGRGGVVENIVIERIRMTDIAHEAISFHLFYEGVEGSGSARDEMFPINEGTPVFRNISIKDVFCTGAEKAFLVNGLAEMPLEGVTVRHYTATARQGVICHHVKRLVLEDISLYTAEGPLVKLHRSKDVEIVRLGGAGGAADQAMLAVSGGSSANIECRDPRTAPSQRSVTIAPDVEGQAAVRLS</sequence>
<keyword evidence="2 4" id="KW-0378">Hydrolase</keyword>
<dbReference type="PANTHER" id="PTHR31339:SF9">
    <property type="entry name" value="PLASMIN AND FIBRONECTIN-BINDING PROTEIN A"/>
    <property type="match status" value="1"/>
</dbReference>
<dbReference type="Pfam" id="PF00295">
    <property type="entry name" value="Glyco_hydro_28"/>
    <property type="match status" value="1"/>
</dbReference>
<keyword evidence="3 4" id="KW-0326">Glycosidase</keyword>
<comment type="similarity">
    <text evidence="1 4">Belongs to the glycosyl hydrolase 28 family.</text>
</comment>
<dbReference type="InterPro" id="IPR000743">
    <property type="entry name" value="Glyco_hydro_28"/>
</dbReference>
<dbReference type="InterPro" id="IPR011050">
    <property type="entry name" value="Pectin_lyase_fold/virulence"/>
</dbReference>
<dbReference type="PANTHER" id="PTHR31339">
    <property type="entry name" value="PECTIN LYASE-RELATED"/>
    <property type="match status" value="1"/>
</dbReference>
<dbReference type="GO" id="GO:0016798">
    <property type="term" value="F:hydrolase activity, acting on glycosyl bonds"/>
    <property type="evidence" value="ECO:0007669"/>
    <property type="project" value="UniProtKB-KW"/>
</dbReference>
<comment type="caution">
    <text evidence="6">The sequence shown here is derived from an EMBL/GenBank/DDBJ whole genome shotgun (WGS) entry which is preliminary data.</text>
</comment>
<organism evidence="6 7">
    <name type="scientific">Paenibacillus chartarius</name>
    <dbReference type="NCBI Taxonomy" id="747481"/>
    <lineage>
        <taxon>Bacteria</taxon>
        <taxon>Bacillati</taxon>
        <taxon>Bacillota</taxon>
        <taxon>Bacilli</taxon>
        <taxon>Bacillales</taxon>
        <taxon>Paenibacillaceae</taxon>
        <taxon>Paenibacillus</taxon>
    </lineage>
</organism>
<dbReference type="RefSeq" id="WP_377473344.1">
    <property type="nucleotide sequence ID" value="NZ_JBHLWN010000103.1"/>
</dbReference>
<keyword evidence="7" id="KW-1185">Reference proteome</keyword>
<evidence type="ECO:0000256" key="1">
    <source>
        <dbReference type="ARBA" id="ARBA00008834"/>
    </source>
</evidence>
<evidence type="ECO:0000313" key="7">
    <source>
        <dbReference type="Proteomes" id="UP001589776"/>
    </source>
</evidence>
<evidence type="ECO:0000259" key="5">
    <source>
        <dbReference type="Pfam" id="PF12708"/>
    </source>
</evidence>
<gene>
    <name evidence="6" type="ORF">ACFFK0_25730</name>
</gene>
<evidence type="ECO:0000313" key="6">
    <source>
        <dbReference type="EMBL" id="MFC0215803.1"/>
    </source>
</evidence>
<dbReference type="Gene3D" id="2.160.20.10">
    <property type="entry name" value="Single-stranded right-handed beta-helix, Pectin lyase-like"/>
    <property type="match status" value="1"/>
</dbReference>
<proteinExistence type="inferred from homology"/>
<dbReference type="PROSITE" id="PS00502">
    <property type="entry name" value="POLYGALACTURONASE"/>
    <property type="match status" value="1"/>
</dbReference>